<protein>
    <submittedName>
        <fullName evidence="1">Uncharacterized protein</fullName>
    </submittedName>
</protein>
<sequence>MSRKAENVALVCDSVAEFPETSIQRHCSQLHISTRSLRRILKIDLKIFPYKIQLVQKLLPEDFDLRIEYKNIRHNIEEIQPQMLQDVMKNALKRAESFIANRGHHLANIMFQS</sequence>
<dbReference type="OrthoDB" id="10040454at2759"/>
<accession>A0A834HTS9</accession>
<keyword evidence="2" id="KW-1185">Reference proteome</keyword>
<dbReference type="PANTHER" id="PTHR47326">
    <property type="entry name" value="TRANSPOSABLE ELEMENT TC3 TRANSPOSASE-LIKE PROTEIN"/>
    <property type="match status" value="1"/>
</dbReference>
<gene>
    <name evidence="1" type="ORF">GWI33_018454</name>
</gene>
<name>A0A834HTS9_RHYFE</name>
<evidence type="ECO:0000313" key="2">
    <source>
        <dbReference type="Proteomes" id="UP000625711"/>
    </source>
</evidence>
<dbReference type="Proteomes" id="UP000625711">
    <property type="component" value="Unassembled WGS sequence"/>
</dbReference>
<reference evidence="1" key="1">
    <citation type="submission" date="2020-08" db="EMBL/GenBank/DDBJ databases">
        <title>Genome sequencing and assembly of the red palm weevil Rhynchophorus ferrugineus.</title>
        <authorList>
            <person name="Dias G.B."/>
            <person name="Bergman C.M."/>
            <person name="Manee M."/>
        </authorList>
    </citation>
    <scope>NUCLEOTIDE SEQUENCE</scope>
    <source>
        <strain evidence="1">AA-2017</strain>
        <tissue evidence="1">Whole larva</tissue>
    </source>
</reference>
<evidence type="ECO:0000313" key="1">
    <source>
        <dbReference type="EMBL" id="KAF7268445.1"/>
    </source>
</evidence>
<comment type="caution">
    <text evidence="1">The sequence shown here is derived from an EMBL/GenBank/DDBJ whole genome shotgun (WGS) entry which is preliminary data.</text>
</comment>
<organism evidence="1 2">
    <name type="scientific">Rhynchophorus ferrugineus</name>
    <name type="common">Red palm weevil</name>
    <name type="synonym">Curculio ferrugineus</name>
    <dbReference type="NCBI Taxonomy" id="354439"/>
    <lineage>
        <taxon>Eukaryota</taxon>
        <taxon>Metazoa</taxon>
        <taxon>Ecdysozoa</taxon>
        <taxon>Arthropoda</taxon>
        <taxon>Hexapoda</taxon>
        <taxon>Insecta</taxon>
        <taxon>Pterygota</taxon>
        <taxon>Neoptera</taxon>
        <taxon>Endopterygota</taxon>
        <taxon>Coleoptera</taxon>
        <taxon>Polyphaga</taxon>
        <taxon>Cucujiformia</taxon>
        <taxon>Curculionidae</taxon>
        <taxon>Dryophthorinae</taxon>
        <taxon>Rhynchophorus</taxon>
    </lineage>
</organism>
<dbReference type="EMBL" id="JAACXV010014323">
    <property type="protein sequence ID" value="KAF7268445.1"/>
    <property type="molecule type" value="Genomic_DNA"/>
</dbReference>
<dbReference type="AlphaFoldDB" id="A0A834HTS9"/>
<proteinExistence type="predicted"/>
<dbReference type="PANTHER" id="PTHR47326:SF1">
    <property type="entry name" value="HTH PSQ-TYPE DOMAIN-CONTAINING PROTEIN"/>
    <property type="match status" value="1"/>
</dbReference>